<dbReference type="PROSITE" id="PS51462">
    <property type="entry name" value="NUDIX"/>
    <property type="match status" value="1"/>
</dbReference>
<dbReference type="RefSeq" id="WP_201637129.1">
    <property type="nucleotide sequence ID" value="NZ_JAEQNB010000005.1"/>
</dbReference>
<evidence type="ECO:0000259" key="4">
    <source>
        <dbReference type="PROSITE" id="PS51462"/>
    </source>
</evidence>
<evidence type="ECO:0000256" key="3">
    <source>
        <dbReference type="RuleBase" id="RU003476"/>
    </source>
</evidence>
<dbReference type="PRINTS" id="PR00502">
    <property type="entry name" value="NUDIXFAMILY"/>
</dbReference>
<dbReference type="EMBL" id="JAEQNB010000005">
    <property type="protein sequence ID" value="MBL0388320.1"/>
    <property type="molecule type" value="Genomic_DNA"/>
</dbReference>
<dbReference type="PANTHER" id="PTHR43046">
    <property type="entry name" value="GDP-MANNOSE MANNOSYL HYDROLASE"/>
    <property type="match status" value="1"/>
</dbReference>
<keyword evidence="2 3" id="KW-0378">Hydrolase</keyword>
<comment type="cofactor">
    <cofactor evidence="1">
        <name>Mg(2+)</name>
        <dbReference type="ChEBI" id="CHEBI:18420"/>
    </cofactor>
</comment>
<dbReference type="InterPro" id="IPR020476">
    <property type="entry name" value="Nudix_hydrolase"/>
</dbReference>
<dbReference type="PANTHER" id="PTHR43046:SF14">
    <property type="entry name" value="MUTT_NUDIX FAMILY PROTEIN"/>
    <property type="match status" value="1"/>
</dbReference>
<name>A0ABS1JDM1_9BACL</name>
<dbReference type="InterPro" id="IPR000086">
    <property type="entry name" value="NUDIX_hydrolase_dom"/>
</dbReference>
<dbReference type="SUPFAM" id="SSF55811">
    <property type="entry name" value="Nudix"/>
    <property type="match status" value="1"/>
</dbReference>
<dbReference type="Gene3D" id="3.90.79.10">
    <property type="entry name" value="Nucleoside Triphosphate Pyrophosphohydrolase"/>
    <property type="match status" value="1"/>
</dbReference>
<keyword evidence="6" id="KW-1185">Reference proteome</keyword>
<feature type="domain" description="Nudix hydrolase" evidence="4">
    <location>
        <begin position="12"/>
        <end position="148"/>
    </location>
</feature>
<sequence>MMISFEVQPNDKFHLRAASVVIHNGRVLFQKPVELDLWFLPGGRVEYYETAEVALRREMMEEFGVEVVSSQLLWMVENFFEETVSGSRVHEVGMYHLVEIPEDHPIRMHEGEFAGLEEGYVHRWIAFDELDQYNIVPAFVTPALRELSESKQFKHIVNREVR</sequence>
<evidence type="ECO:0000313" key="5">
    <source>
        <dbReference type="EMBL" id="MBL0388320.1"/>
    </source>
</evidence>
<comment type="caution">
    <text evidence="5">The sequence shown here is derived from an EMBL/GenBank/DDBJ whole genome shotgun (WGS) entry which is preliminary data.</text>
</comment>
<evidence type="ECO:0000313" key="6">
    <source>
        <dbReference type="Proteomes" id="UP000602284"/>
    </source>
</evidence>
<dbReference type="PROSITE" id="PS00893">
    <property type="entry name" value="NUDIX_BOX"/>
    <property type="match status" value="1"/>
</dbReference>
<dbReference type="Pfam" id="PF00293">
    <property type="entry name" value="NUDIX"/>
    <property type="match status" value="1"/>
</dbReference>
<dbReference type="InterPro" id="IPR015797">
    <property type="entry name" value="NUDIX_hydrolase-like_dom_sf"/>
</dbReference>
<evidence type="ECO:0000256" key="2">
    <source>
        <dbReference type="ARBA" id="ARBA00022801"/>
    </source>
</evidence>
<gene>
    <name evidence="5" type="ORF">JJB07_17075</name>
</gene>
<comment type="similarity">
    <text evidence="3">Belongs to the Nudix hydrolase family.</text>
</comment>
<dbReference type="Proteomes" id="UP000602284">
    <property type="component" value="Unassembled WGS sequence"/>
</dbReference>
<accession>A0ABS1JDM1</accession>
<proteinExistence type="inferred from homology"/>
<organism evidence="5 6">
    <name type="scientific">Tumebacillus amylolyticus</name>
    <dbReference type="NCBI Taxonomy" id="2801339"/>
    <lineage>
        <taxon>Bacteria</taxon>
        <taxon>Bacillati</taxon>
        <taxon>Bacillota</taxon>
        <taxon>Bacilli</taxon>
        <taxon>Bacillales</taxon>
        <taxon>Alicyclobacillaceae</taxon>
        <taxon>Tumebacillus</taxon>
    </lineage>
</organism>
<dbReference type="InterPro" id="IPR020084">
    <property type="entry name" value="NUDIX_hydrolase_CS"/>
</dbReference>
<dbReference type="CDD" id="cd04688">
    <property type="entry name" value="NUDIX_Hydrolase"/>
    <property type="match status" value="1"/>
</dbReference>
<reference evidence="5 6" key="1">
    <citation type="submission" date="2021-01" db="EMBL/GenBank/DDBJ databases">
        <title>Tumebacillus sp. strain ITR2 16S ribosomal RNA gene Genome sequencing and assembly.</title>
        <authorList>
            <person name="Kang M."/>
        </authorList>
    </citation>
    <scope>NUCLEOTIDE SEQUENCE [LARGE SCALE GENOMIC DNA]</scope>
    <source>
        <strain evidence="5 6">ITR2</strain>
    </source>
</reference>
<protein>
    <submittedName>
        <fullName evidence="5">NUDIX domain-containing protein</fullName>
    </submittedName>
</protein>
<evidence type="ECO:0000256" key="1">
    <source>
        <dbReference type="ARBA" id="ARBA00001946"/>
    </source>
</evidence>